<dbReference type="AlphaFoldDB" id="A0AAW9FQH2"/>
<dbReference type="Proteomes" id="UP001277561">
    <property type="component" value="Unassembled WGS sequence"/>
</dbReference>
<protein>
    <submittedName>
        <fullName evidence="2">Uncharacterized protein</fullName>
    </submittedName>
</protein>
<dbReference type="EMBL" id="JAVRAF010000028">
    <property type="protein sequence ID" value="MDX8305758.1"/>
    <property type="molecule type" value="Genomic_DNA"/>
</dbReference>
<evidence type="ECO:0000313" key="4">
    <source>
        <dbReference type="Proteomes" id="UP001277561"/>
    </source>
</evidence>
<proteinExistence type="predicted"/>
<dbReference type="EMBL" id="JAVRAD010000027">
    <property type="protein sequence ID" value="MDX8332904.1"/>
    <property type="molecule type" value="Genomic_DNA"/>
</dbReference>
<dbReference type="RefSeq" id="WP_320188929.1">
    <property type="nucleotide sequence ID" value="NZ_CP192765.1"/>
</dbReference>
<gene>
    <name evidence="2" type="ORF">RMR22_26370</name>
    <name evidence="3" type="ORF">RMS29_27275</name>
</gene>
<accession>A0AAW9FQH2</accession>
<keyword evidence="1" id="KW-0472">Membrane</keyword>
<evidence type="ECO:0000256" key="1">
    <source>
        <dbReference type="SAM" id="Phobius"/>
    </source>
</evidence>
<reference evidence="2 4" key="1">
    <citation type="journal article" date="2023" name="Phytobiomes J">
        <title>Deciphering the key players within the bacterial microbiota associated with aerial crown gall tumors on rhododendron: Insights into the gallobiome.</title>
        <authorList>
            <person name="Kuzmanovic N."/>
            <person name="Nesme J."/>
            <person name="Wolf J."/>
            <person name="Neumann-Schaal M."/>
            <person name="Petersen J."/>
            <person name="Fernandez-Gnecco G."/>
            <person name="Sproeer C."/>
            <person name="Bunk B."/>
            <person name="Overmann J."/>
            <person name="Sorensen S.J."/>
            <person name="Idczak E."/>
            <person name="Smalla K."/>
        </authorList>
    </citation>
    <scope>NUCLEOTIDE SEQUENCE</scope>
    <source>
        <strain evidence="2">Rho-11.1</strain>
        <strain evidence="4">rho-14.1</strain>
        <strain evidence="3">Rho-14.1</strain>
    </source>
</reference>
<feature type="transmembrane region" description="Helical" evidence="1">
    <location>
        <begin position="40"/>
        <end position="61"/>
    </location>
</feature>
<feature type="transmembrane region" description="Helical" evidence="1">
    <location>
        <begin position="7"/>
        <end position="34"/>
    </location>
</feature>
<evidence type="ECO:0000313" key="3">
    <source>
        <dbReference type="EMBL" id="MDX8332904.1"/>
    </source>
</evidence>
<evidence type="ECO:0000313" key="2">
    <source>
        <dbReference type="EMBL" id="MDX8305758.1"/>
    </source>
</evidence>
<sequence length="82" mass="9032">MLSTDAWLRVICSLMVNAVLFGVGAIAVLSIPALDQHAKYLIPLVIILNSVVTIPISAFLAKRMRLRNWGKSAWKKVDRISG</sequence>
<keyword evidence="1" id="KW-1133">Transmembrane helix</keyword>
<keyword evidence="1" id="KW-0812">Transmembrane</keyword>
<name>A0AAW9FQH2_9HYPH</name>
<organism evidence="2">
    <name type="scientific">Agrobacterium rosae</name>
    <dbReference type="NCBI Taxonomy" id="1972867"/>
    <lineage>
        <taxon>Bacteria</taxon>
        <taxon>Pseudomonadati</taxon>
        <taxon>Pseudomonadota</taxon>
        <taxon>Alphaproteobacteria</taxon>
        <taxon>Hyphomicrobiales</taxon>
        <taxon>Rhizobiaceae</taxon>
        <taxon>Rhizobium/Agrobacterium group</taxon>
        <taxon>Agrobacterium</taxon>
    </lineage>
</organism>
<comment type="caution">
    <text evidence="2">The sequence shown here is derived from an EMBL/GenBank/DDBJ whole genome shotgun (WGS) entry which is preliminary data.</text>
</comment>
<keyword evidence="4" id="KW-1185">Reference proteome</keyword>